<dbReference type="PANTHER" id="PTHR43394">
    <property type="entry name" value="ATP-DEPENDENT PERMEASE MDL1, MITOCHONDRIAL"/>
    <property type="match status" value="1"/>
</dbReference>
<organism evidence="8 9">
    <name type="scientific">Saccharothrix espanaensis (strain ATCC 51144 / DSM 44229 / JCM 9112 / NBRC 15066 / NRRL 15764)</name>
    <dbReference type="NCBI Taxonomy" id="1179773"/>
    <lineage>
        <taxon>Bacteria</taxon>
        <taxon>Bacillati</taxon>
        <taxon>Actinomycetota</taxon>
        <taxon>Actinomycetes</taxon>
        <taxon>Pseudonocardiales</taxon>
        <taxon>Pseudonocardiaceae</taxon>
        <taxon>Saccharothrix</taxon>
    </lineage>
</organism>
<evidence type="ECO:0000259" key="6">
    <source>
        <dbReference type="PROSITE" id="PS50893"/>
    </source>
</evidence>
<dbReference type="AlphaFoldDB" id="K0K1Q3"/>
<evidence type="ECO:0000259" key="7">
    <source>
        <dbReference type="PROSITE" id="PS50929"/>
    </source>
</evidence>
<sequence length="562" mass="56501">MGRPGSPTDGGVLRRSVLAQRGRIAATSALFIGHQAGEALVPLLIGVVLDQAITTGDAGALAFWLAVLAVDFLLLSSCYRFGARVGLLAGVRADRVLRLALAARVLDGRGGADADLPPGALVSIATADVRRTAMVNYLLPHGIAAVVGVVVAGVALLTVSLPLGLLILLGTPPVMLLVRALSGPLERRAAAQQEQAAQAAGVGTDLVRGVRVVKGLGAERAGVSRYRAVSRASLAATLHTSRAEAGYSGAVIAVNGVFLAVVALVGGGLAAAGEITAGNLVSAVGLAQFLLGPLGTLGEITASVAAGRASATRIAKVLDAPPAVTGGGAGLGAVAGRVGLTGVTGGRLAGLELTVEPGELVCVVTADPGEAMALRRFLGREADPEEGRLTLDGTPLTDIAPDALRTAVLVSPHDADLFEGTVQDNILAGGSGDVSAAVRAAQVDRMAAALPDGLATAVTERGRSLSGGQRQRVALARALHADPPVLVLHDPTTAVDAVTEAAIAAGLRDVRAGRTTIVLCSSPALLAVADRVVYVERGTVTASGEHAGLLRDHEGYRELILS</sequence>
<gene>
    <name evidence="8" type="ordered locus">BN6_34960</name>
</gene>
<dbReference type="PROSITE" id="PS00211">
    <property type="entry name" value="ABC_TRANSPORTER_1"/>
    <property type="match status" value="1"/>
</dbReference>
<accession>K0K1Q3</accession>
<dbReference type="PROSITE" id="PS50929">
    <property type="entry name" value="ABC_TM1F"/>
    <property type="match status" value="1"/>
</dbReference>
<dbReference type="PROSITE" id="PS50893">
    <property type="entry name" value="ABC_TRANSPORTER_2"/>
    <property type="match status" value="1"/>
</dbReference>
<reference evidence="8 9" key="1">
    <citation type="journal article" date="2012" name="BMC Genomics">
        <title>Complete genome sequence of Saccharothrix espanaensis DSM 44229T and comparison to the other completely sequenced Pseudonocardiaceae.</title>
        <authorList>
            <person name="Strobel T."/>
            <person name="Al-Dilaimi A."/>
            <person name="Blom J."/>
            <person name="Gessner A."/>
            <person name="Kalinowski J."/>
            <person name="Luzhetska M."/>
            <person name="Puhler A."/>
            <person name="Szczepanowski R."/>
            <person name="Bechthold A."/>
            <person name="Ruckert C."/>
        </authorList>
    </citation>
    <scope>NUCLEOTIDE SEQUENCE [LARGE SCALE GENOMIC DNA]</scope>
    <source>
        <strain evidence="9">ATCC 51144 / DSM 44229 / JCM 9112 / NBRC 15066 / NRRL 15764</strain>
    </source>
</reference>
<dbReference type="InterPro" id="IPR017871">
    <property type="entry name" value="ABC_transporter-like_CS"/>
</dbReference>
<evidence type="ECO:0000256" key="5">
    <source>
        <dbReference type="SAM" id="Phobius"/>
    </source>
</evidence>
<keyword evidence="8" id="KW-0378">Hydrolase</keyword>
<name>K0K1Q3_SACES</name>
<dbReference type="STRING" id="1179773.BN6_34960"/>
<feature type="domain" description="ABC transporter" evidence="6">
    <location>
        <begin position="333"/>
        <end position="562"/>
    </location>
</feature>
<dbReference type="GO" id="GO:0016887">
    <property type="term" value="F:ATP hydrolysis activity"/>
    <property type="evidence" value="ECO:0007669"/>
    <property type="project" value="InterPro"/>
</dbReference>
<feature type="transmembrane region" description="Helical" evidence="5">
    <location>
        <begin position="163"/>
        <end position="181"/>
    </location>
</feature>
<dbReference type="PATRIC" id="fig|1179773.3.peg.3499"/>
<evidence type="ECO:0000313" key="9">
    <source>
        <dbReference type="Proteomes" id="UP000006281"/>
    </source>
</evidence>
<dbReference type="Pfam" id="PF00664">
    <property type="entry name" value="ABC_membrane"/>
    <property type="match status" value="1"/>
</dbReference>
<evidence type="ECO:0000313" key="8">
    <source>
        <dbReference type="EMBL" id="CCH30794.1"/>
    </source>
</evidence>
<dbReference type="GO" id="GO:0005886">
    <property type="term" value="C:plasma membrane"/>
    <property type="evidence" value="ECO:0007669"/>
    <property type="project" value="UniProtKB-SubCell"/>
</dbReference>
<feature type="transmembrane region" description="Helical" evidence="5">
    <location>
        <begin position="61"/>
        <end position="82"/>
    </location>
</feature>
<dbReference type="InterPro" id="IPR011527">
    <property type="entry name" value="ABC1_TM_dom"/>
</dbReference>
<feature type="transmembrane region" description="Helical" evidence="5">
    <location>
        <begin position="24"/>
        <end position="49"/>
    </location>
</feature>
<protein>
    <submittedName>
        <fullName evidence="8">Putative membrane protein</fullName>
        <ecNumber evidence="8">3.6.3.30</ecNumber>
    </submittedName>
</protein>
<dbReference type="EC" id="3.6.3.30" evidence="8"/>
<dbReference type="BioCyc" id="SESP1179773:BN6_RS16940-MONOMER"/>
<dbReference type="KEGG" id="sesp:BN6_34960"/>
<dbReference type="Gene3D" id="3.40.50.300">
    <property type="entry name" value="P-loop containing nucleotide triphosphate hydrolases"/>
    <property type="match status" value="1"/>
</dbReference>
<dbReference type="GO" id="GO:0005524">
    <property type="term" value="F:ATP binding"/>
    <property type="evidence" value="ECO:0007669"/>
    <property type="project" value="InterPro"/>
</dbReference>
<dbReference type="InterPro" id="IPR039421">
    <property type="entry name" value="Type_1_exporter"/>
</dbReference>
<feature type="transmembrane region" description="Helical" evidence="5">
    <location>
        <begin position="137"/>
        <end position="157"/>
    </location>
</feature>
<dbReference type="GO" id="GO:0015421">
    <property type="term" value="F:ABC-type oligopeptide transporter activity"/>
    <property type="evidence" value="ECO:0007669"/>
    <property type="project" value="TreeGrafter"/>
</dbReference>
<evidence type="ECO:0000256" key="1">
    <source>
        <dbReference type="ARBA" id="ARBA00004651"/>
    </source>
</evidence>
<dbReference type="EMBL" id="HE804045">
    <property type="protein sequence ID" value="CCH30794.1"/>
    <property type="molecule type" value="Genomic_DNA"/>
</dbReference>
<feature type="domain" description="ABC transmembrane type-1" evidence="7">
    <location>
        <begin position="29"/>
        <end position="306"/>
    </location>
</feature>
<keyword evidence="3 5" id="KW-1133">Transmembrane helix</keyword>
<dbReference type="SUPFAM" id="SSF90123">
    <property type="entry name" value="ABC transporter transmembrane region"/>
    <property type="match status" value="1"/>
</dbReference>
<feature type="transmembrane region" description="Helical" evidence="5">
    <location>
        <begin position="250"/>
        <end position="272"/>
    </location>
</feature>
<dbReference type="RefSeq" id="WP_015100906.1">
    <property type="nucleotide sequence ID" value="NC_019673.1"/>
</dbReference>
<dbReference type="InterPro" id="IPR027417">
    <property type="entry name" value="P-loop_NTPase"/>
</dbReference>
<dbReference type="Gene3D" id="1.20.1560.10">
    <property type="entry name" value="ABC transporter type 1, transmembrane domain"/>
    <property type="match status" value="1"/>
</dbReference>
<keyword evidence="9" id="KW-1185">Reference proteome</keyword>
<keyword evidence="2 5" id="KW-0812">Transmembrane</keyword>
<dbReference type="InterPro" id="IPR036640">
    <property type="entry name" value="ABC1_TM_sf"/>
</dbReference>
<comment type="subcellular location">
    <subcellularLocation>
        <location evidence="1">Cell membrane</location>
        <topology evidence="1">Multi-pass membrane protein</topology>
    </subcellularLocation>
</comment>
<dbReference type="eggNOG" id="COG1132">
    <property type="taxonomic scope" value="Bacteria"/>
</dbReference>
<dbReference type="HOGENOM" id="CLU_000604_84_3_11"/>
<evidence type="ECO:0000256" key="3">
    <source>
        <dbReference type="ARBA" id="ARBA00022989"/>
    </source>
</evidence>
<proteinExistence type="predicted"/>
<dbReference type="PANTHER" id="PTHR43394:SF1">
    <property type="entry name" value="ATP-BINDING CASSETTE SUB-FAMILY B MEMBER 10, MITOCHONDRIAL"/>
    <property type="match status" value="1"/>
</dbReference>
<dbReference type="SUPFAM" id="SSF52540">
    <property type="entry name" value="P-loop containing nucleoside triphosphate hydrolases"/>
    <property type="match status" value="1"/>
</dbReference>
<dbReference type="InterPro" id="IPR003439">
    <property type="entry name" value="ABC_transporter-like_ATP-bd"/>
</dbReference>
<dbReference type="Proteomes" id="UP000006281">
    <property type="component" value="Chromosome"/>
</dbReference>
<dbReference type="Pfam" id="PF00005">
    <property type="entry name" value="ABC_tran"/>
    <property type="match status" value="1"/>
</dbReference>
<evidence type="ECO:0000256" key="2">
    <source>
        <dbReference type="ARBA" id="ARBA00022692"/>
    </source>
</evidence>
<keyword evidence="4 5" id="KW-0472">Membrane</keyword>
<evidence type="ECO:0000256" key="4">
    <source>
        <dbReference type="ARBA" id="ARBA00023136"/>
    </source>
</evidence>